<dbReference type="InterPro" id="IPR011009">
    <property type="entry name" value="Kinase-like_dom_sf"/>
</dbReference>
<dbReference type="AlphaFoldDB" id="A0A2U1M0Y6"/>
<dbReference type="FunFam" id="3.30.200.20:FF:000039">
    <property type="entry name" value="receptor-like protein kinase FERONIA"/>
    <property type="match status" value="1"/>
</dbReference>
<dbReference type="GO" id="GO:0030246">
    <property type="term" value="F:carbohydrate binding"/>
    <property type="evidence" value="ECO:0007669"/>
    <property type="project" value="UniProtKB-KW"/>
</dbReference>
<dbReference type="PROSITE" id="PS50011">
    <property type="entry name" value="PROTEIN_KINASE_DOM"/>
    <property type="match status" value="3"/>
</dbReference>
<dbReference type="GO" id="GO:0005886">
    <property type="term" value="C:plasma membrane"/>
    <property type="evidence" value="ECO:0007669"/>
    <property type="project" value="TreeGrafter"/>
</dbReference>
<feature type="binding site" evidence="6">
    <location>
        <position position="733"/>
    </location>
    <ligand>
        <name>ATP</name>
        <dbReference type="ChEBI" id="CHEBI:30616"/>
    </ligand>
</feature>
<dbReference type="OrthoDB" id="1658195at2759"/>
<feature type="domain" description="Protein kinase" evidence="7">
    <location>
        <begin position="25"/>
        <end position="304"/>
    </location>
</feature>
<proteinExistence type="predicted"/>
<organism evidence="8 9">
    <name type="scientific">Artemisia annua</name>
    <name type="common">Sweet wormwood</name>
    <dbReference type="NCBI Taxonomy" id="35608"/>
    <lineage>
        <taxon>Eukaryota</taxon>
        <taxon>Viridiplantae</taxon>
        <taxon>Streptophyta</taxon>
        <taxon>Embryophyta</taxon>
        <taxon>Tracheophyta</taxon>
        <taxon>Spermatophyta</taxon>
        <taxon>Magnoliopsida</taxon>
        <taxon>eudicotyledons</taxon>
        <taxon>Gunneridae</taxon>
        <taxon>Pentapetalae</taxon>
        <taxon>asterids</taxon>
        <taxon>campanulids</taxon>
        <taxon>Asterales</taxon>
        <taxon>Asteraceae</taxon>
        <taxon>Asteroideae</taxon>
        <taxon>Anthemideae</taxon>
        <taxon>Artemisiinae</taxon>
        <taxon>Artemisia</taxon>
    </lineage>
</organism>
<feature type="domain" description="Protein kinase" evidence="7">
    <location>
        <begin position="702"/>
        <end position="849"/>
    </location>
</feature>
<dbReference type="SUPFAM" id="SSF56112">
    <property type="entry name" value="Protein kinase-like (PK-like)"/>
    <property type="match status" value="3"/>
</dbReference>
<keyword evidence="1" id="KW-0723">Serine/threonine-protein kinase</keyword>
<dbReference type="InterPro" id="IPR001245">
    <property type="entry name" value="Ser-Thr/Tyr_kinase_cat_dom"/>
</dbReference>
<keyword evidence="8" id="KW-0430">Lectin</keyword>
<dbReference type="Pfam" id="PF16913">
    <property type="entry name" value="PUNUT"/>
    <property type="match status" value="1"/>
</dbReference>
<keyword evidence="4 8" id="KW-0418">Kinase</keyword>
<evidence type="ECO:0000256" key="5">
    <source>
        <dbReference type="ARBA" id="ARBA00022840"/>
    </source>
</evidence>
<dbReference type="Proteomes" id="UP000245207">
    <property type="component" value="Unassembled WGS sequence"/>
</dbReference>
<dbReference type="Gene3D" id="1.10.510.10">
    <property type="entry name" value="Transferase(Phosphotransferase) domain 1"/>
    <property type="match status" value="2"/>
</dbReference>
<keyword evidence="9" id="KW-1185">Reference proteome</keyword>
<name>A0A2U1M0Y6_ARTAN</name>
<dbReference type="STRING" id="35608.A0A2U1M0Y6"/>
<gene>
    <name evidence="8" type="ORF">CTI12_AA435220</name>
</gene>
<evidence type="ECO:0000256" key="4">
    <source>
        <dbReference type="ARBA" id="ARBA00022777"/>
    </source>
</evidence>
<dbReference type="Gene3D" id="3.30.200.20">
    <property type="entry name" value="Phosphorylase Kinase, domain 1"/>
    <property type="match status" value="3"/>
</dbReference>
<evidence type="ECO:0000313" key="8">
    <source>
        <dbReference type="EMBL" id="PWA54913.1"/>
    </source>
</evidence>
<evidence type="ECO:0000256" key="2">
    <source>
        <dbReference type="ARBA" id="ARBA00022679"/>
    </source>
</evidence>
<dbReference type="GO" id="GO:0005524">
    <property type="term" value="F:ATP binding"/>
    <property type="evidence" value="ECO:0007669"/>
    <property type="project" value="UniProtKB-UniRule"/>
</dbReference>
<dbReference type="PANTHER" id="PTHR27003">
    <property type="entry name" value="OS07G0166700 PROTEIN"/>
    <property type="match status" value="1"/>
</dbReference>
<dbReference type="InterPro" id="IPR000719">
    <property type="entry name" value="Prot_kinase_dom"/>
</dbReference>
<dbReference type="InterPro" id="IPR017441">
    <property type="entry name" value="Protein_kinase_ATP_BS"/>
</dbReference>
<dbReference type="Pfam" id="PF07714">
    <property type="entry name" value="PK_Tyr_Ser-Thr"/>
    <property type="match status" value="3"/>
</dbReference>
<sequence length="849" mass="96257">MSISITQFNHLRIPLEEILEATNNFSEENIIAKGDFGYIYEGQLLRSGEKINVSAKRLDRSQGQGDVEFLTEISVLSGLKHPNIVSLIGFCDEKGEKIIIHRHEQAKGSLCMYLDDPTLTWEQRLRISVGVANAISYIHYEEGRNYSIIHRNINSSTILLDDNFEAKLSGFEFSIKDSVDRMERYISSEVIGTQGYMDPETIKSGDVTQNSDVYSFGVVLCEIMCGRQAFLPNEEVTNMFLAPLARSHFENDTLQDIINSDIINQGTQKSVELFSIAASNSIYEDREDRPDSKMLFLILCGALIKQLPSSNPESSLDVEKDENDALQLPSKDELGVVVESTLANVWKVNKLEHLRIGLIDILKATDNFSDENKLSFEYEVWNMMDMLPFYTGDLELYDRKYVSSLEGKNIGELPKRHYNVRIMRFKHATALDKFYNAIEILSTCKHENIDSLLGFCHEGSHRILVHEGDTCNLLYIFLSMSDLTWDMRLRICLDVAHGLNYLHNEMEDQKMVIHRAISSVCILLDDEGQGAKITGFELSTLRETQDEDTLPFRKDDLNLWSFFSMAPELSETGKATKESDIYSFGIVMLEILCGMAYITERQKDAEFQAEQWFKDGKIKQRVLRVIREENRGNKLFLKEGPNEDSLDTFIKITERCVAVNPQQRPTLQVIIMELRKALTFQKKHKNRLRIPFKDIRSATQNFSRANDIGGGGFGRVYKGELASEHGSSTIVAKRLDTSHGQGDQQFYNELHILSEYKHKNVIRLYLTQPIDSVKQATLLRKGVGYTEPVTGGNVEEKKPEVKETKPTEVCSVGVVGLVFVVSSLFSNVISTLSLALTPLAAVAVFHDKV</sequence>
<comment type="caution">
    <text evidence="8">The sequence shown here is derived from an EMBL/GenBank/DDBJ whole genome shotgun (WGS) entry which is preliminary data.</text>
</comment>
<keyword evidence="5 6" id="KW-0067">ATP-binding</keyword>
<evidence type="ECO:0000259" key="7">
    <source>
        <dbReference type="PROSITE" id="PS50011"/>
    </source>
</evidence>
<evidence type="ECO:0000256" key="6">
    <source>
        <dbReference type="PROSITE-ProRule" id="PRU10141"/>
    </source>
</evidence>
<dbReference type="PANTHER" id="PTHR27003:SF383">
    <property type="entry name" value="TYROSINE-PROTEIN KINASE, NON-RECEPTOR JAK_TYK2-RELATED"/>
    <property type="match status" value="1"/>
</dbReference>
<reference evidence="8 9" key="1">
    <citation type="journal article" date="2018" name="Mol. Plant">
        <title>The genome of Artemisia annua provides insight into the evolution of Asteraceae family and artemisinin biosynthesis.</title>
        <authorList>
            <person name="Shen Q."/>
            <person name="Zhang L."/>
            <person name="Liao Z."/>
            <person name="Wang S."/>
            <person name="Yan T."/>
            <person name="Shi P."/>
            <person name="Liu M."/>
            <person name="Fu X."/>
            <person name="Pan Q."/>
            <person name="Wang Y."/>
            <person name="Lv Z."/>
            <person name="Lu X."/>
            <person name="Zhang F."/>
            <person name="Jiang W."/>
            <person name="Ma Y."/>
            <person name="Chen M."/>
            <person name="Hao X."/>
            <person name="Li L."/>
            <person name="Tang Y."/>
            <person name="Lv G."/>
            <person name="Zhou Y."/>
            <person name="Sun X."/>
            <person name="Brodelius P.E."/>
            <person name="Rose J.K.C."/>
            <person name="Tang K."/>
        </authorList>
    </citation>
    <scope>NUCLEOTIDE SEQUENCE [LARGE SCALE GENOMIC DNA]</scope>
    <source>
        <strain evidence="9">cv. Huhao1</strain>
        <tissue evidence="8">Leaf</tissue>
    </source>
</reference>
<dbReference type="GO" id="GO:0004714">
    <property type="term" value="F:transmembrane receptor protein tyrosine kinase activity"/>
    <property type="evidence" value="ECO:0007669"/>
    <property type="project" value="InterPro"/>
</dbReference>
<evidence type="ECO:0000313" key="9">
    <source>
        <dbReference type="Proteomes" id="UP000245207"/>
    </source>
</evidence>
<dbReference type="GO" id="GO:0004674">
    <property type="term" value="F:protein serine/threonine kinase activity"/>
    <property type="evidence" value="ECO:0007669"/>
    <property type="project" value="UniProtKB-KW"/>
</dbReference>
<dbReference type="GO" id="GO:0009506">
    <property type="term" value="C:plasmodesma"/>
    <property type="evidence" value="ECO:0007669"/>
    <property type="project" value="TreeGrafter"/>
</dbReference>
<dbReference type="EMBL" id="PKPP01006927">
    <property type="protein sequence ID" value="PWA54913.1"/>
    <property type="molecule type" value="Genomic_DNA"/>
</dbReference>
<accession>A0A2U1M0Y6</accession>
<feature type="domain" description="Protein kinase" evidence="7">
    <location>
        <begin position="390"/>
        <end position="678"/>
    </location>
</feature>
<dbReference type="PROSITE" id="PS00107">
    <property type="entry name" value="PROTEIN_KINASE_ATP"/>
    <property type="match status" value="1"/>
</dbReference>
<evidence type="ECO:0000256" key="3">
    <source>
        <dbReference type="ARBA" id="ARBA00022741"/>
    </source>
</evidence>
<protein>
    <submittedName>
        <fullName evidence="8">Protein kinase-like domain, Concanavalin A-like lectin/glucanase domain protein</fullName>
    </submittedName>
</protein>
<dbReference type="InterPro" id="IPR045272">
    <property type="entry name" value="ANXUR1/2-like"/>
</dbReference>
<keyword evidence="3 6" id="KW-0547">Nucleotide-binding</keyword>
<evidence type="ECO:0000256" key="1">
    <source>
        <dbReference type="ARBA" id="ARBA00022527"/>
    </source>
</evidence>
<keyword evidence="2" id="KW-0808">Transferase</keyword>